<dbReference type="GO" id="GO:0015144">
    <property type="term" value="F:carbohydrate transmembrane transporter activity"/>
    <property type="evidence" value="ECO:0007669"/>
    <property type="project" value="InterPro"/>
</dbReference>
<evidence type="ECO:0000256" key="6">
    <source>
        <dbReference type="ARBA" id="ARBA00022847"/>
    </source>
</evidence>
<dbReference type="GO" id="GO:0016020">
    <property type="term" value="C:membrane"/>
    <property type="evidence" value="ECO:0007669"/>
    <property type="project" value="UniProtKB-SubCell"/>
</dbReference>
<dbReference type="SUPFAM" id="SSF103473">
    <property type="entry name" value="MFS general substrate transporter"/>
    <property type="match status" value="1"/>
</dbReference>
<dbReference type="Proteomes" id="UP000265566">
    <property type="component" value="Chromosome 7"/>
</dbReference>
<feature type="transmembrane region" description="Helical" evidence="9">
    <location>
        <begin position="187"/>
        <end position="208"/>
    </location>
</feature>
<feature type="transmembrane region" description="Helical" evidence="9">
    <location>
        <begin position="132"/>
        <end position="150"/>
    </location>
</feature>
<evidence type="ECO:0000256" key="9">
    <source>
        <dbReference type="SAM" id="Phobius"/>
    </source>
</evidence>
<reference evidence="12" key="1">
    <citation type="journal article" date="2018" name="Nat. Plants">
        <title>Whole-genome landscape of Medicago truncatula symbiotic genes.</title>
        <authorList>
            <person name="Pecrix Y."/>
            <person name="Staton S.E."/>
            <person name="Sallet E."/>
            <person name="Lelandais-Briere C."/>
            <person name="Moreau S."/>
            <person name="Carrere S."/>
            <person name="Blein T."/>
            <person name="Jardinaud M.F."/>
            <person name="Latrasse D."/>
            <person name="Zouine M."/>
            <person name="Zahm M."/>
            <person name="Kreplak J."/>
            <person name="Mayjonade B."/>
            <person name="Satge C."/>
            <person name="Perez M."/>
            <person name="Cauet S."/>
            <person name="Marande W."/>
            <person name="Chantry-Darmon C."/>
            <person name="Lopez-Roques C."/>
            <person name="Bouchez O."/>
            <person name="Berard A."/>
            <person name="Debelle F."/>
            <person name="Munos S."/>
            <person name="Bendahmane A."/>
            <person name="Berges H."/>
            <person name="Niebel A."/>
            <person name="Buitink J."/>
            <person name="Frugier F."/>
            <person name="Benhamed M."/>
            <person name="Crespi M."/>
            <person name="Gouzy J."/>
            <person name="Gamas P."/>
        </authorList>
    </citation>
    <scope>NUCLEOTIDE SEQUENCE [LARGE SCALE GENOMIC DNA]</scope>
    <source>
        <strain evidence="12">cv. Jemalong A17</strain>
    </source>
</reference>
<keyword evidence="8 9" id="KW-0472">Membrane</keyword>
<comment type="similarity">
    <text evidence="2">Belongs to the major facilitator superfamily. Sugar transporter (TC 2.A.1.1) family.</text>
</comment>
<evidence type="ECO:0000256" key="7">
    <source>
        <dbReference type="ARBA" id="ARBA00022989"/>
    </source>
</evidence>
<feature type="transmembrane region" description="Helical" evidence="9">
    <location>
        <begin position="162"/>
        <end position="181"/>
    </location>
</feature>
<organism evidence="11 12">
    <name type="scientific">Medicago truncatula</name>
    <name type="common">Barrel medic</name>
    <name type="synonym">Medicago tribuloides</name>
    <dbReference type="NCBI Taxonomy" id="3880"/>
    <lineage>
        <taxon>Eukaryota</taxon>
        <taxon>Viridiplantae</taxon>
        <taxon>Streptophyta</taxon>
        <taxon>Embryophyta</taxon>
        <taxon>Tracheophyta</taxon>
        <taxon>Spermatophyta</taxon>
        <taxon>Magnoliopsida</taxon>
        <taxon>eudicotyledons</taxon>
        <taxon>Gunneridae</taxon>
        <taxon>Pentapetalae</taxon>
        <taxon>rosids</taxon>
        <taxon>fabids</taxon>
        <taxon>Fabales</taxon>
        <taxon>Fabaceae</taxon>
        <taxon>Papilionoideae</taxon>
        <taxon>50 kb inversion clade</taxon>
        <taxon>NPAAA clade</taxon>
        <taxon>Hologalegina</taxon>
        <taxon>IRL clade</taxon>
        <taxon>Trifolieae</taxon>
        <taxon>Medicago</taxon>
    </lineage>
</organism>
<comment type="caution">
    <text evidence="11">The sequence shown here is derived from an EMBL/GenBank/DDBJ whole genome shotgun (WGS) entry which is preliminary data.</text>
</comment>
<evidence type="ECO:0000256" key="3">
    <source>
        <dbReference type="ARBA" id="ARBA00022448"/>
    </source>
</evidence>
<dbReference type="PROSITE" id="PS50850">
    <property type="entry name" value="MFS"/>
    <property type="match status" value="1"/>
</dbReference>
<dbReference type="InterPro" id="IPR036259">
    <property type="entry name" value="MFS_trans_sf"/>
</dbReference>
<proteinExistence type="inferred from homology"/>
<dbReference type="AlphaFoldDB" id="A0A396H2D7"/>
<keyword evidence="4 11" id="KW-0762">Sugar transport</keyword>
<dbReference type="Pfam" id="PF00083">
    <property type="entry name" value="Sugar_tr"/>
    <property type="match status" value="1"/>
</dbReference>
<evidence type="ECO:0000256" key="2">
    <source>
        <dbReference type="ARBA" id="ARBA00010992"/>
    </source>
</evidence>
<evidence type="ECO:0000256" key="4">
    <source>
        <dbReference type="ARBA" id="ARBA00022597"/>
    </source>
</evidence>
<dbReference type="PANTHER" id="PTHR23500">
    <property type="entry name" value="SOLUTE CARRIER FAMILY 2, FACILITATED GLUCOSE TRANSPORTER"/>
    <property type="match status" value="1"/>
</dbReference>
<evidence type="ECO:0000313" key="12">
    <source>
        <dbReference type="Proteomes" id="UP000265566"/>
    </source>
</evidence>
<keyword evidence="3" id="KW-0813">Transport</keyword>
<dbReference type="Gene3D" id="1.20.1250.20">
    <property type="entry name" value="MFS general substrate transporter like domains"/>
    <property type="match status" value="1"/>
</dbReference>
<dbReference type="InterPro" id="IPR003663">
    <property type="entry name" value="Sugar/inositol_transpt"/>
</dbReference>
<dbReference type="PRINTS" id="PR00171">
    <property type="entry name" value="SUGRTRNSPORT"/>
</dbReference>
<dbReference type="InterPro" id="IPR045262">
    <property type="entry name" value="STP/PLT_plant"/>
</dbReference>
<accession>A0A396H2D7</accession>
<comment type="subcellular location">
    <subcellularLocation>
        <location evidence="1">Membrane</location>
        <topology evidence="1">Multi-pass membrane protein</topology>
    </subcellularLocation>
</comment>
<dbReference type="InterPro" id="IPR020846">
    <property type="entry name" value="MFS_dom"/>
</dbReference>
<feature type="transmembrane region" description="Helical" evidence="9">
    <location>
        <begin position="34"/>
        <end position="67"/>
    </location>
</feature>
<evidence type="ECO:0000256" key="1">
    <source>
        <dbReference type="ARBA" id="ARBA00004141"/>
    </source>
</evidence>
<name>A0A396H2D7_MEDTR</name>
<evidence type="ECO:0000256" key="8">
    <source>
        <dbReference type="ARBA" id="ARBA00023136"/>
    </source>
</evidence>
<evidence type="ECO:0000313" key="11">
    <source>
        <dbReference type="EMBL" id="RHN45285.1"/>
    </source>
</evidence>
<keyword evidence="7 9" id="KW-1133">Transmembrane helix</keyword>
<dbReference type="InterPro" id="IPR005828">
    <property type="entry name" value="MFS_sugar_transport-like"/>
</dbReference>
<keyword evidence="5 9" id="KW-0812">Transmembrane</keyword>
<evidence type="ECO:0000256" key="5">
    <source>
        <dbReference type="ARBA" id="ARBA00022692"/>
    </source>
</evidence>
<evidence type="ECO:0000259" key="10">
    <source>
        <dbReference type="PROSITE" id="PS50850"/>
    </source>
</evidence>
<dbReference type="PANTHER" id="PTHR23500:SF574">
    <property type="entry name" value="SUGAR TRANSPORT PROTEIN 1"/>
    <property type="match status" value="1"/>
</dbReference>
<feature type="domain" description="Major facilitator superfamily (MFS) profile" evidence="10">
    <location>
        <begin position="41"/>
        <end position="209"/>
    </location>
</feature>
<protein>
    <submittedName>
        <fullName evidence="11">Putative major facilitator, sugar transporter, major facilitator superfamily</fullName>
    </submittedName>
</protein>
<dbReference type="GO" id="GO:0015293">
    <property type="term" value="F:symporter activity"/>
    <property type="evidence" value="ECO:0007669"/>
    <property type="project" value="UniProtKB-KW"/>
</dbReference>
<keyword evidence="6" id="KW-0769">Symport</keyword>
<gene>
    <name evidence="11" type="ORF">MtrunA17_Chr7g0228781</name>
</gene>
<dbReference type="Gramene" id="rna39530">
    <property type="protein sequence ID" value="RHN45285.1"/>
    <property type="gene ID" value="gene39530"/>
</dbReference>
<dbReference type="EMBL" id="PSQE01000007">
    <property type="protein sequence ID" value="RHN45285.1"/>
    <property type="molecule type" value="Genomic_DNA"/>
</dbReference>
<sequence length="209" mass="23396">MLHAAIIGRKTQRKMAALGGIPMRVVKEEYPGNLISFVTVTCIFAAMGGLIFGYDIGVSGTYIYINIHPSSPKSIRTLNKSITKIISIFWNCFLRMWGNFHGSIYVEVFPISLPEENLDRTTNQYCKYDSQILTMFTSSMYLAALLSSLVASTVTRKFGRKLSMLFGGLLFLIGALINGFAQHVWMLILGRIFLGFGIGFANQVFFFLE</sequence>